<dbReference type="AlphaFoldDB" id="A0A542ZF39"/>
<evidence type="ECO:0000313" key="2">
    <source>
        <dbReference type="EMBL" id="TQL58966.1"/>
    </source>
</evidence>
<comment type="caution">
    <text evidence="2">The sequence shown here is derived from an EMBL/GenBank/DDBJ whole genome shotgun (WGS) entry which is preliminary data.</text>
</comment>
<feature type="compositionally biased region" description="Low complexity" evidence="1">
    <location>
        <begin position="99"/>
        <end position="117"/>
    </location>
</feature>
<feature type="region of interest" description="Disordered" evidence="1">
    <location>
        <begin position="1"/>
        <end position="29"/>
    </location>
</feature>
<protein>
    <submittedName>
        <fullName evidence="2">Uncharacterized protein</fullName>
    </submittedName>
</protein>
<feature type="region of interest" description="Disordered" evidence="1">
    <location>
        <begin position="98"/>
        <end position="124"/>
    </location>
</feature>
<gene>
    <name evidence="2" type="ORF">FB474_0309</name>
</gene>
<reference evidence="2 3" key="1">
    <citation type="submission" date="2019-06" db="EMBL/GenBank/DDBJ databases">
        <title>Sequencing the genomes of 1000 actinobacteria strains.</title>
        <authorList>
            <person name="Klenk H.-P."/>
        </authorList>
    </citation>
    <scope>NUCLEOTIDE SEQUENCE [LARGE SCALE GENOMIC DNA]</scope>
    <source>
        <strain evidence="2 3">DSM 18082</strain>
    </source>
</reference>
<sequence>MSHSTDPHPGDSSRPEDDARRGDIGVPRCATVGHEQLPAAALGVFDDGDQATPEVPYCADCAQLLAAAAEYTITEALDPDALGSTVCPHCHGAGRLPRPHAGVVDAAGPAAQASPAGHDQSNRR</sequence>
<dbReference type="EMBL" id="VFOQ01000001">
    <property type="protein sequence ID" value="TQL58966.1"/>
    <property type="molecule type" value="Genomic_DNA"/>
</dbReference>
<accession>A0A542ZF39</accession>
<evidence type="ECO:0000313" key="3">
    <source>
        <dbReference type="Proteomes" id="UP000319514"/>
    </source>
</evidence>
<organism evidence="2 3">
    <name type="scientific">Oryzihumus leptocrescens</name>
    <dbReference type="NCBI Taxonomy" id="297536"/>
    <lineage>
        <taxon>Bacteria</taxon>
        <taxon>Bacillati</taxon>
        <taxon>Actinomycetota</taxon>
        <taxon>Actinomycetes</taxon>
        <taxon>Micrococcales</taxon>
        <taxon>Intrasporangiaceae</taxon>
        <taxon>Oryzihumus</taxon>
    </lineage>
</organism>
<feature type="compositionally biased region" description="Basic and acidic residues" evidence="1">
    <location>
        <begin position="1"/>
        <end position="23"/>
    </location>
</feature>
<dbReference type="Proteomes" id="UP000319514">
    <property type="component" value="Unassembled WGS sequence"/>
</dbReference>
<keyword evidence="3" id="KW-1185">Reference proteome</keyword>
<proteinExistence type="predicted"/>
<name>A0A542ZF39_9MICO</name>
<evidence type="ECO:0000256" key="1">
    <source>
        <dbReference type="SAM" id="MobiDB-lite"/>
    </source>
</evidence>